<evidence type="ECO:0000313" key="2">
    <source>
        <dbReference type="EMBL" id="GBN46376.1"/>
    </source>
</evidence>
<keyword evidence="3" id="KW-1185">Reference proteome</keyword>
<dbReference type="Proteomes" id="UP000499080">
    <property type="component" value="Unassembled WGS sequence"/>
</dbReference>
<proteinExistence type="predicted"/>
<dbReference type="EMBL" id="BGPR01010466">
    <property type="protein sequence ID" value="GBN46309.1"/>
    <property type="molecule type" value="Genomic_DNA"/>
</dbReference>
<evidence type="ECO:0000313" key="3">
    <source>
        <dbReference type="Proteomes" id="UP000499080"/>
    </source>
</evidence>
<name>A0A4Y2P5N5_ARAVE</name>
<organism evidence="1 3">
    <name type="scientific">Araneus ventricosus</name>
    <name type="common">Orbweaver spider</name>
    <name type="synonym">Epeira ventricosa</name>
    <dbReference type="NCBI Taxonomy" id="182803"/>
    <lineage>
        <taxon>Eukaryota</taxon>
        <taxon>Metazoa</taxon>
        <taxon>Ecdysozoa</taxon>
        <taxon>Arthropoda</taxon>
        <taxon>Chelicerata</taxon>
        <taxon>Arachnida</taxon>
        <taxon>Araneae</taxon>
        <taxon>Araneomorphae</taxon>
        <taxon>Entelegynae</taxon>
        <taxon>Araneoidea</taxon>
        <taxon>Araneidae</taxon>
        <taxon>Araneus</taxon>
    </lineage>
</organism>
<protein>
    <submittedName>
        <fullName evidence="1">Uncharacterized protein</fullName>
    </submittedName>
</protein>
<gene>
    <name evidence="1" type="ORF">AVEN_56343_1</name>
    <name evidence="2" type="ORF">AVEN_92107_1</name>
</gene>
<accession>A0A4Y2P5N5</accession>
<sequence length="137" mass="15999">MTADNSIISKMPAEKALVRICNMWSCSVLHDNCATHTCTLLKCWNDMVAQKRFIIGGTGNTTRRTYLFEKEWPCDKRCLKSSPHSYFFRTKRYWLTSGRIFRCQYFAIPSADIYMDMKMSFICPKNVSSFLILHILT</sequence>
<evidence type="ECO:0000313" key="1">
    <source>
        <dbReference type="EMBL" id="GBN46309.1"/>
    </source>
</evidence>
<dbReference type="EMBL" id="BGPR01010478">
    <property type="protein sequence ID" value="GBN46376.1"/>
    <property type="molecule type" value="Genomic_DNA"/>
</dbReference>
<comment type="caution">
    <text evidence="1">The sequence shown here is derived from an EMBL/GenBank/DDBJ whole genome shotgun (WGS) entry which is preliminary data.</text>
</comment>
<dbReference type="AlphaFoldDB" id="A0A4Y2P5N5"/>
<reference evidence="1 3" key="1">
    <citation type="journal article" date="2019" name="Sci. Rep.">
        <title>Orb-weaving spider Araneus ventricosus genome elucidates the spidroin gene catalogue.</title>
        <authorList>
            <person name="Kono N."/>
            <person name="Nakamura H."/>
            <person name="Ohtoshi R."/>
            <person name="Moran D.A.P."/>
            <person name="Shinohara A."/>
            <person name="Yoshida Y."/>
            <person name="Fujiwara M."/>
            <person name="Mori M."/>
            <person name="Tomita M."/>
            <person name="Arakawa K."/>
        </authorList>
    </citation>
    <scope>NUCLEOTIDE SEQUENCE [LARGE SCALE GENOMIC DNA]</scope>
</reference>